<keyword evidence="6" id="KW-0029">Amino-acid transport</keyword>
<keyword evidence="4" id="KW-1003">Cell membrane</keyword>
<comment type="subcellular location">
    <subcellularLocation>
        <location evidence="1">Cell inner membrane</location>
        <topology evidence="1">Multi-pass membrane protein</topology>
    </subcellularLocation>
    <subcellularLocation>
        <location evidence="9">Cell membrane</location>
        <topology evidence="9">Multi-pass membrane protein</topology>
    </subcellularLocation>
</comment>
<dbReference type="GO" id="GO:0006865">
    <property type="term" value="P:amino acid transport"/>
    <property type="evidence" value="ECO:0007669"/>
    <property type="project" value="UniProtKB-KW"/>
</dbReference>
<keyword evidence="12" id="KW-1185">Reference proteome</keyword>
<feature type="domain" description="ABC transmembrane type-1" evidence="10">
    <location>
        <begin position="159"/>
        <end position="353"/>
    </location>
</feature>
<evidence type="ECO:0000313" key="12">
    <source>
        <dbReference type="Proteomes" id="UP000253769"/>
    </source>
</evidence>
<reference evidence="11 12" key="1">
    <citation type="submission" date="2018-07" db="EMBL/GenBank/DDBJ databases">
        <title>Motiliproteus coralliicola sp. nov., a bacterium isolated from Coral.</title>
        <authorList>
            <person name="Wang G."/>
        </authorList>
    </citation>
    <scope>NUCLEOTIDE SEQUENCE [LARGE SCALE GENOMIC DNA]</scope>
    <source>
        <strain evidence="11 12">C34</strain>
    </source>
</reference>
<dbReference type="EMBL" id="QQOH01000001">
    <property type="protein sequence ID" value="RDE24912.1"/>
    <property type="molecule type" value="Genomic_DNA"/>
</dbReference>
<dbReference type="SUPFAM" id="SSF161098">
    <property type="entry name" value="MetI-like"/>
    <property type="match status" value="1"/>
</dbReference>
<keyword evidence="3 9" id="KW-0813">Transport</keyword>
<dbReference type="InterPro" id="IPR010065">
    <property type="entry name" value="AA_ABC_transptr_permease_3TM"/>
</dbReference>
<feature type="transmembrane region" description="Helical" evidence="9">
    <location>
        <begin position="97"/>
        <end position="116"/>
    </location>
</feature>
<feature type="transmembrane region" description="Helical" evidence="9">
    <location>
        <begin position="276"/>
        <end position="297"/>
    </location>
</feature>
<evidence type="ECO:0000256" key="6">
    <source>
        <dbReference type="ARBA" id="ARBA00022970"/>
    </source>
</evidence>
<dbReference type="Gene3D" id="1.10.3720.10">
    <property type="entry name" value="MetI-like"/>
    <property type="match status" value="1"/>
</dbReference>
<dbReference type="PROSITE" id="PS50928">
    <property type="entry name" value="ABC_TM1"/>
    <property type="match status" value="1"/>
</dbReference>
<feature type="transmembrane region" description="Helical" evidence="9">
    <location>
        <begin position="123"/>
        <end position="143"/>
    </location>
</feature>
<feature type="transmembrane region" description="Helical" evidence="9">
    <location>
        <begin position="328"/>
        <end position="349"/>
    </location>
</feature>
<dbReference type="InterPro" id="IPR000515">
    <property type="entry name" value="MetI-like"/>
</dbReference>
<comment type="caution">
    <text evidence="11">The sequence shown here is derived from an EMBL/GenBank/DDBJ whole genome shotgun (WGS) entry which is preliminary data.</text>
</comment>
<dbReference type="FunFam" id="1.10.3720.10:FF:000032">
    <property type="entry name" value="General amino acid ABC transporter permease"/>
    <property type="match status" value="1"/>
</dbReference>
<organism evidence="11 12">
    <name type="scientific">Motiliproteus coralliicola</name>
    <dbReference type="NCBI Taxonomy" id="2283196"/>
    <lineage>
        <taxon>Bacteria</taxon>
        <taxon>Pseudomonadati</taxon>
        <taxon>Pseudomonadota</taxon>
        <taxon>Gammaproteobacteria</taxon>
        <taxon>Oceanospirillales</taxon>
        <taxon>Oceanospirillaceae</taxon>
        <taxon>Motiliproteus</taxon>
    </lineage>
</organism>
<dbReference type="Proteomes" id="UP000253769">
    <property type="component" value="Unassembled WGS sequence"/>
</dbReference>
<feature type="transmembrane region" description="Helical" evidence="9">
    <location>
        <begin position="304"/>
        <end position="322"/>
    </location>
</feature>
<evidence type="ECO:0000256" key="9">
    <source>
        <dbReference type="RuleBase" id="RU363032"/>
    </source>
</evidence>
<dbReference type="Pfam" id="PF00528">
    <property type="entry name" value="BPD_transp_1"/>
    <property type="match status" value="1"/>
</dbReference>
<gene>
    <name evidence="11" type="ORF">DV711_04845</name>
</gene>
<dbReference type="GO" id="GO:0043190">
    <property type="term" value="C:ATP-binding cassette (ABC) transporter complex"/>
    <property type="evidence" value="ECO:0007669"/>
    <property type="project" value="InterPro"/>
</dbReference>
<dbReference type="AlphaFoldDB" id="A0A369WT94"/>
<feature type="transmembrane region" description="Helical" evidence="9">
    <location>
        <begin position="163"/>
        <end position="183"/>
    </location>
</feature>
<keyword evidence="5 9" id="KW-0812">Transmembrane</keyword>
<proteinExistence type="inferred from homology"/>
<keyword evidence="8 9" id="KW-0472">Membrane</keyword>
<dbReference type="CDD" id="cd06261">
    <property type="entry name" value="TM_PBP2"/>
    <property type="match status" value="1"/>
</dbReference>
<evidence type="ECO:0000256" key="3">
    <source>
        <dbReference type="ARBA" id="ARBA00022448"/>
    </source>
</evidence>
<accession>A0A369WT94</accession>
<dbReference type="GO" id="GO:0022857">
    <property type="term" value="F:transmembrane transporter activity"/>
    <property type="evidence" value="ECO:0007669"/>
    <property type="project" value="InterPro"/>
</dbReference>
<dbReference type="NCBIfam" id="TIGR01726">
    <property type="entry name" value="HEQRo_perm_3TM"/>
    <property type="match status" value="1"/>
</dbReference>
<evidence type="ECO:0000256" key="8">
    <source>
        <dbReference type="ARBA" id="ARBA00023136"/>
    </source>
</evidence>
<feature type="transmembrane region" description="Helical" evidence="9">
    <location>
        <begin position="204"/>
        <end position="222"/>
    </location>
</feature>
<dbReference type="InterPro" id="IPR043429">
    <property type="entry name" value="ArtM/GltK/GlnP/TcyL/YhdX-like"/>
</dbReference>
<keyword evidence="7 9" id="KW-1133">Transmembrane helix</keyword>
<evidence type="ECO:0000256" key="4">
    <source>
        <dbReference type="ARBA" id="ARBA00022475"/>
    </source>
</evidence>
<dbReference type="OrthoDB" id="9771188at2"/>
<comment type="similarity">
    <text evidence="2">Belongs to the binding-protein-dependent transport system permease family. HisMQ subfamily.</text>
</comment>
<dbReference type="InterPro" id="IPR035906">
    <property type="entry name" value="MetI-like_sf"/>
</dbReference>
<evidence type="ECO:0000256" key="5">
    <source>
        <dbReference type="ARBA" id="ARBA00022692"/>
    </source>
</evidence>
<name>A0A369WT94_9GAMM</name>
<protein>
    <submittedName>
        <fullName evidence="11">Amino acid ABC transporter permease</fullName>
    </submittedName>
</protein>
<dbReference type="RefSeq" id="WP_114694504.1">
    <property type="nucleotide sequence ID" value="NZ_QQOH01000001.1"/>
</dbReference>
<evidence type="ECO:0000259" key="10">
    <source>
        <dbReference type="PROSITE" id="PS50928"/>
    </source>
</evidence>
<evidence type="ECO:0000256" key="2">
    <source>
        <dbReference type="ARBA" id="ARBA00010072"/>
    </source>
</evidence>
<evidence type="ECO:0000313" key="11">
    <source>
        <dbReference type="EMBL" id="RDE24912.1"/>
    </source>
</evidence>
<evidence type="ECO:0000256" key="1">
    <source>
        <dbReference type="ARBA" id="ARBA00004429"/>
    </source>
</evidence>
<sequence>MIVNDKKLPDLPPPASTVGLVGWMRTNLFSSPTYTVLTLIVAYLLWITVIPAIQWAFINADWAGDSRDACTSGGACWVFIGARFNQFIYGFYPETEYWRIDVLFVMLAILIAALVYEGTPKRGWISAFTLIVFPIIAFFLLYGGSFGLEVVETHKWGGLSLTLVLALVGIVASLPIGVLLALGRRSEMPVVRSFCTVFIEMWRGVPLITILFMASVMLPLFAPEEIDFDKLLRALIGITLFQSAYMAEVIRGGLQAIPKGQYEAADALGLSYWKKMGLIVLPQALKIMIPGIVNTFIALFKDTSLVLIIGLFDLLAIVQAALSDPKWLGYSIEGYTFVAFVFWVFCFGMSRYSQFLERKLHTGHGAR</sequence>
<dbReference type="PANTHER" id="PTHR30614:SF41">
    <property type="entry name" value="INNER MEMBRANE AMINO-ACID ABC TRANSPORTER PERMEASE PROTEIN YHDY"/>
    <property type="match status" value="1"/>
</dbReference>
<dbReference type="PANTHER" id="PTHR30614">
    <property type="entry name" value="MEMBRANE COMPONENT OF AMINO ACID ABC TRANSPORTER"/>
    <property type="match status" value="1"/>
</dbReference>
<evidence type="ECO:0000256" key="7">
    <source>
        <dbReference type="ARBA" id="ARBA00022989"/>
    </source>
</evidence>
<feature type="transmembrane region" description="Helical" evidence="9">
    <location>
        <begin position="34"/>
        <end position="58"/>
    </location>
</feature>